<keyword evidence="3" id="KW-1185">Reference proteome</keyword>
<dbReference type="InterPro" id="IPR015919">
    <property type="entry name" value="Cadherin-like_sf"/>
</dbReference>
<feature type="compositionally biased region" description="Gly residues" evidence="1">
    <location>
        <begin position="159"/>
        <end position="171"/>
    </location>
</feature>
<dbReference type="Pfam" id="PF05345">
    <property type="entry name" value="He_PIG"/>
    <property type="match status" value="1"/>
</dbReference>
<evidence type="ECO:0000256" key="1">
    <source>
        <dbReference type="SAM" id="MobiDB-lite"/>
    </source>
</evidence>
<feature type="compositionally biased region" description="Gly residues" evidence="1">
    <location>
        <begin position="14"/>
        <end position="30"/>
    </location>
</feature>
<protein>
    <submittedName>
        <fullName evidence="2">Ig domain-containing protein</fullName>
    </submittedName>
</protein>
<feature type="region of interest" description="Disordered" evidence="1">
    <location>
        <begin position="1"/>
        <end position="30"/>
    </location>
</feature>
<feature type="compositionally biased region" description="Polar residues" evidence="1">
    <location>
        <begin position="194"/>
        <end position="203"/>
    </location>
</feature>
<accession>A0ABT1TZA9</accession>
<dbReference type="InterPro" id="IPR013783">
    <property type="entry name" value="Ig-like_fold"/>
</dbReference>
<feature type="region of interest" description="Disordered" evidence="1">
    <location>
        <begin position="147"/>
        <end position="205"/>
    </location>
</feature>
<sequence>GGGSGGSGALSTGGSAGGLGGGLGDSLGNGTGGGFGFGPSIFSSSFGDSGTSSTSTQTTSLQMEAQLDTGSNNSFTMPAEALLGLDTSTGVSFQAAQANGGSLPAWVSFDSGTGRLSLKEGGGERTVVKITATDGKGNQTVITVVLKPQQPGQRQNGEGRPGGQEGRGGQGRPNQSRPVGGEPRAQLGKMPLSAQLQGFGTQRTHQDADALLENLARVFAEPRDAA</sequence>
<dbReference type="RefSeq" id="WP_256608563.1">
    <property type="nucleotide sequence ID" value="NZ_JANIBL010000089.1"/>
</dbReference>
<dbReference type="EMBL" id="JANIBL010000089">
    <property type="protein sequence ID" value="MCQ8119731.1"/>
    <property type="molecule type" value="Genomic_DNA"/>
</dbReference>
<proteinExistence type="predicted"/>
<reference evidence="2 3" key="1">
    <citation type="submission" date="2022-07" db="EMBL/GenBank/DDBJ databases">
        <title>Methylomonas rivi sp. nov., Methylomonas rosea sp. nov., Methylomonas aureus sp. nov. and Methylomonas subterranea sp. nov., four novel methanotrophs isolated from a freshwater creek and the deep terrestrial subsurface.</title>
        <authorList>
            <person name="Abin C."/>
            <person name="Sankaranarayanan K."/>
            <person name="Garner C."/>
            <person name="Sindelar R."/>
            <person name="Kotary K."/>
            <person name="Garner R."/>
            <person name="Barclay S."/>
            <person name="Lawson P."/>
            <person name="Krumholz L."/>
        </authorList>
    </citation>
    <scope>NUCLEOTIDE SEQUENCE [LARGE SCALE GENOMIC DNA]</scope>
    <source>
        <strain evidence="2 3">WSC-7</strain>
    </source>
</reference>
<gene>
    <name evidence="2" type="ORF">NP589_20095</name>
</gene>
<feature type="non-terminal residue" evidence="2">
    <location>
        <position position="1"/>
    </location>
</feature>
<comment type="caution">
    <text evidence="2">The sequence shown here is derived from an EMBL/GenBank/DDBJ whole genome shotgun (WGS) entry which is preliminary data.</text>
</comment>
<organism evidence="2 3">
    <name type="scientific">Methylomonas rosea</name>
    <dbReference type="NCBI Taxonomy" id="2952227"/>
    <lineage>
        <taxon>Bacteria</taxon>
        <taxon>Pseudomonadati</taxon>
        <taxon>Pseudomonadota</taxon>
        <taxon>Gammaproteobacteria</taxon>
        <taxon>Methylococcales</taxon>
        <taxon>Methylococcaceae</taxon>
        <taxon>Methylomonas</taxon>
    </lineage>
</organism>
<evidence type="ECO:0000313" key="2">
    <source>
        <dbReference type="EMBL" id="MCQ8119731.1"/>
    </source>
</evidence>
<dbReference type="SUPFAM" id="SSF49313">
    <property type="entry name" value="Cadherin-like"/>
    <property type="match status" value="1"/>
</dbReference>
<evidence type="ECO:0000313" key="3">
    <source>
        <dbReference type="Proteomes" id="UP001524570"/>
    </source>
</evidence>
<dbReference type="Gene3D" id="2.60.40.10">
    <property type="entry name" value="Immunoglobulins"/>
    <property type="match status" value="1"/>
</dbReference>
<feature type="compositionally biased region" description="Low complexity" evidence="1">
    <location>
        <begin position="148"/>
        <end position="158"/>
    </location>
</feature>
<name>A0ABT1TZA9_9GAMM</name>
<dbReference type="Proteomes" id="UP001524570">
    <property type="component" value="Unassembled WGS sequence"/>
</dbReference>